<dbReference type="Proteomes" id="UP000544095">
    <property type="component" value="Unassembled WGS sequence"/>
</dbReference>
<evidence type="ECO:0000256" key="1">
    <source>
        <dbReference type="SAM" id="MobiDB-lite"/>
    </source>
</evidence>
<proteinExistence type="predicted"/>
<dbReference type="PROSITE" id="PS00108">
    <property type="entry name" value="PROTEIN_KINASE_ST"/>
    <property type="match status" value="1"/>
</dbReference>
<dbReference type="SUPFAM" id="SSF56112">
    <property type="entry name" value="Protein kinase-like (PK-like)"/>
    <property type="match status" value="1"/>
</dbReference>
<dbReference type="EMBL" id="JAAOAR010000180">
    <property type="protein sequence ID" value="KAF5597768.1"/>
    <property type="molecule type" value="Genomic_DNA"/>
</dbReference>
<name>A0A8H5UTM7_9HYPO</name>
<evidence type="ECO:0000313" key="2">
    <source>
        <dbReference type="EMBL" id="KAF5597768.1"/>
    </source>
</evidence>
<dbReference type="Gene3D" id="1.10.510.10">
    <property type="entry name" value="Transferase(Phosphotransferase) domain 1"/>
    <property type="match status" value="1"/>
</dbReference>
<reference evidence="2 3" key="1">
    <citation type="submission" date="2020-05" db="EMBL/GenBank/DDBJ databases">
        <title>Identification and distribution of gene clusters putatively required for synthesis of sphingolipid metabolism inhibitors in phylogenetically diverse species of the filamentous fungus Fusarium.</title>
        <authorList>
            <person name="Kim H.-S."/>
            <person name="Busman M."/>
            <person name="Brown D.W."/>
            <person name="Divon H."/>
            <person name="Uhlig S."/>
            <person name="Proctor R.H."/>
        </authorList>
    </citation>
    <scope>NUCLEOTIDE SEQUENCE [LARGE SCALE GENOMIC DNA]</scope>
    <source>
        <strain evidence="2 3">NRRL 25211</strain>
    </source>
</reference>
<sequence length="277" mass="31243">MGAEKETQQQQQNYSSGAAARDTVYSHEGFEKHFEILSKTDFWFIVPERHITRDCVSKSGMAPSNNYDWYETVLNSPILTCPEELMADINRRSSKKNSELIRQGIVQFHALKAGQRRASLRATEYLNLAAKADRDGALVSGLVIAPNATVQSSKQGDQKPEAKIYLPKLLLLWHKSCLSDFEKVINKKMLSRPWLPNGALRIGKTRCKPGLNGQDTLEVMLQVGQAVDYLDGQGLCHTDIKPRNIVVRSWSPINVVLGDCAEDRNSITRRNLLPRHW</sequence>
<protein>
    <submittedName>
        <fullName evidence="2">Serine threonine kinase</fullName>
    </submittedName>
</protein>
<keyword evidence="3" id="KW-1185">Reference proteome</keyword>
<comment type="caution">
    <text evidence="2">The sequence shown here is derived from an EMBL/GenBank/DDBJ whole genome shotgun (WGS) entry which is preliminary data.</text>
</comment>
<gene>
    <name evidence="2" type="ORF">FPANT_4001</name>
</gene>
<dbReference type="InterPro" id="IPR011009">
    <property type="entry name" value="Kinase-like_dom_sf"/>
</dbReference>
<feature type="region of interest" description="Disordered" evidence="1">
    <location>
        <begin position="1"/>
        <end position="20"/>
    </location>
</feature>
<organism evidence="2 3">
    <name type="scientific">Fusarium pseudoanthophilum</name>
    <dbReference type="NCBI Taxonomy" id="48495"/>
    <lineage>
        <taxon>Eukaryota</taxon>
        <taxon>Fungi</taxon>
        <taxon>Dikarya</taxon>
        <taxon>Ascomycota</taxon>
        <taxon>Pezizomycotina</taxon>
        <taxon>Sordariomycetes</taxon>
        <taxon>Hypocreomycetidae</taxon>
        <taxon>Hypocreales</taxon>
        <taxon>Nectriaceae</taxon>
        <taxon>Fusarium</taxon>
        <taxon>Fusarium fujikuroi species complex</taxon>
    </lineage>
</organism>
<keyword evidence="2" id="KW-0808">Transferase</keyword>
<dbReference type="InterPro" id="IPR008271">
    <property type="entry name" value="Ser/Thr_kinase_AS"/>
</dbReference>
<accession>A0A8H5UTM7</accession>
<keyword evidence="2" id="KW-0418">Kinase</keyword>
<evidence type="ECO:0000313" key="3">
    <source>
        <dbReference type="Proteomes" id="UP000544095"/>
    </source>
</evidence>
<dbReference type="GO" id="GO:0004672">
    <property type="term" value="F:protein kinase activity"/>
    <property type="evidence" value="ECO:0007669"/>
    <property type="project" value="InterPro"/>
</dbReference>
<dbReference type="AlphaFoldDB" id="A0A8H5UTM7"/>